<evidence type="ECO:0000259" key="1">
    <source>
        <dbReference type="PROSITE" id="PS50802"/>
    </source>
</evidence>
<evidence type="ECO:0000313" key="3">
    <source>
        <dbReference type="Proteomes" id="UP001172457"/>
    </source>
</evidence>
<dbReference type="PROSITE" id="PS50802">
    <property type="entry name" value="OTU"/>
    <property type="match status" value="1"/>
</dbReference>
<dbReference type="PANTHER" id="PTHR31569">
    <property type="entry name" value="SWIM-TYPE DOMAIN-CONTAINING PROTEIN"/>
    <property type="match status" value="1"/>
</dbReference>
<dbReference type="EMBL" id="JARYMX010000004">
    <property type="protein sequence ID" value="KAJ9552782.1"/>
    <property type="molecule type" value="Genomic_DNA"/>
</dbReference>
<dbReference type="Pfam" id="PF10551">
    <property type="entry name" value="MULE"/>
    <property type="match status" value="1"/>
</dbReference>
<dbReference type="InterPro" id="IPR052579">
    <property type="entry name" value="Zinc_finger_SWIM"/>
</dbReference>
<organism evidence="2 3">
    <name type="scientific">Centaurea solstitialis</name>
    <name type="common">yellow star-thistle</name>
    <dbReference type="NCBI Taxonomy" id="347529"/>
    <lineage>
        <taxon>Eukaryota</taxon>
        <taxon>Viridiplantae</taxon>
        <taxon>Streptophyta</taxon>
        <taxon>Embryophyta</taxon>
        <taxon>Tracheophyta</taxon>
        <taxon>Spermatophyta</taxon>
        <taxon>Magnoliopsida</taxon>
        <taxon>eudicotyledons</taxon>
        <taxon>Gunneridae</taxon>
        <taxon>Pentapetalae</taxon>
        <taxon>asterids</taxon>
        <taxon>campanulids</taxon>
        <taxon>Asterales</taxon>
        <taxon>Asteraceae</taxon>
        <taxon>Carduoideae</taxon>
        <taxon>Cardueae</taxon>
        <taxon>Centaureinae</taxon>
        <taxon>Centaurea</taxon>
    </lineage>
</organism>
<comment type="caution">
    <text evidence="2">The sequence shown here is derived from an EMBL/GenBank/DDBJ whole genome shotgun (WGS) entry which is preliminary data.</text>
</comment>
<accession>A0AA38WA59</accession>
<gene>
    <name evidence="2" type="ORF">OSB04_016827</name>
</gene>
<dbReference type="CDD" id="cd22744">
    <property type="entry name" value="OTU"/>
    <property type="match status" value="1"/>
</dbReference>
<name>A0AA38WA59_9ASTR</name>
<feature type="domain" description="OTU" evidence="1">
    <location>
        <begin position="554"/>
        <end position="597"/>
    </location>
</feature>
<dbReference type="Proteomes" id="UP001172457">
    <property type="component" value="Chromosome 4"/>
</dbReference>
<dbReference type="InterPro" id="IPR003323">
    <property type="entry name" value="OTU_dom"/>
</dbReference>
<dbReference type="PANTHER" id="PTHR31569:SF4">
    <property type="entry name" value="SWIM-TYPE DOMAIN-CONTAINING PROTEIN"/>
    <property type="match status" value="1"/>
</dbReference>
<proteinExistence type="predicted"/>
<evidence type="ECO:0000313" key="2">
    <source>
        <dbReference type="EMBL" id="KAJ9552782.1"/>
    </source>
</evidence>
<dbReference type="AlphaFoldDB" id="A0AA38WA59"/>
<sequence length="597" mass="69852">MPYLNDTTDFHVHDDKSHFSIDKCECWTIKVQCEEHNHEPAFHIGAHPYAAQLSANEAELVADLSVNRVKPRDILTTLKNQNSNNVSTLKTIYNACNKARMTEKADLFFAHPISLDIWRAFPHVVLMDATYSTNQYKMPLLEIVGVTSTNMTFCIVFIYVSNERESSYAWALDCLKLTMNGCICPRVIVTNRELSLIKACHNMQNNALQMAHLWKHFKKKQKEDIWELFSKFFLSSSLTEEEYFNNLRELQRILEDYQGVLKYVNDTWLNPFKEMFVSVWTDKYLHFGNHTTNRVESLNYIWIHHNQISNHHVHQMIKAQETHIKASFEKSRTVTKHRYKIQQFNELRGFVSIHALDLIYKELERCDNVGVFSENCGCRLCTSHGLPCAHEQSLNYSQSRLIPLDSIDVFWRKLDFTPCIALHDDDISCEEEVQRFTDMFRKQSQPNKVHLLRRLKEILVPSTISMLEPAKTRRGPPSLKDKLSRSFRFISSTQEPPRRSYCEKSEFDGAYTLRYQAPARHSSYVSGYQAPTPNIDNNIEFLDQFEPIFHPYIMQVQDVKPDGNCAFRAISVCLGFDEDNWPNIRRELLEELNMYRT</sequence>
<dbReference type="InterPro" id="IPR018289">
    <property type="entry name" value="MULE_transposase_dom"/>
</dbReference>
<reference evidence="2" key="1">
    <citation type="submission" date="2023-03" db="EMBL/GenBank/DDBJ databases">
        <title>Chromosome-scale reference genome and RAD-based genetic map of yellow starthistle (Centaurea solstitialis) reveal putative structural variation and QTLs associated with invader traits.</title>
        <authorList>
            <person name="Reatini B."/>
            <person name="Cang F.A."/>
            <person name="Jiang Q."/>
            <person name="Mckibben M.T.W."/>
            <person name="Barker M.S."/>
            <person name="Rieseberg L.H."/>
            <person name="Dlugosch K.M."/>
        </authorList>
    </citation>
    <scope>NUCLEOTIDE SEQUENCE</scope>
    <source>
        <strain evidence="2">CAN-66</strain>
        <tissue evidence="2">Leaf</tissue>
    </source>
</reference>
<protein>
    <recommendedName>
        <fullName evidence="1">OTU domain-containing protein</fullName>
    </recommendedName>
</protein>
<keyword evidence="3" id="KW-1185">Reference proteome</keyword>